<dbReference type="SUPFAM" id="SSF56112">
    <property type="entry name" value="Protein kinase-like (PK-like)"/>
    <property type="match status" value="1"/>
</dbReference>
<reference evidence="5" key="2">
    <citation type="submission" date="2025-08" db="UniProtKB">
        <authorList>
            <consortium name="Ensembl"/>
        </authorList>
    </citation>
    <scope>IDENTIFICATION</scope>
</reference>
<keyword evidence="2" id="KW-0067">ATP-binding</keyword>
<dbReference type="CDD" id="cd21037">
    <property type="entry name" value="MLKL_NTD"/>
    <property type="match status" value="1"/>
</dbReference>
<dbReference type="GO" id="GO:0005524">
    <property type="term" value="F:ATP binding"/>
    <property type="evidence" value="ECO:0007669"/>
    <property type="project" value="UniProtKB-KW"/>
</dbReference>
<organism evidence="5 6">
    <name type="scientific">Gopherus agassizii</name>
    <name type="common">Agassiz's desert tortoise</name>
    <dbReference type="NCBI Taxonomy" id="38772"/>
    <lineage>
        <taxon>Eukaryota</taxon>
        <taxon>Metazoa</taxon>
        <taxon>Chordata</taxon>
        <taxon>Craniata</taxon>
        <taxon>Vertebrata</taxon>
        <taxon>Euteleostomi</taxon>
        <taxon>Archelosauria</taxon>
        <taxon>Testudinata</taxon>
        <taxon>Testudines</taxon>
        <taxon>Cryptodira</taxon>
        <taxon>Durocryptodira</taxon>
        <taxon>Testudinoidea</taxon>
        <taxon>Testudinidae</taxon>
        <taxon>Gopherus</taxon>
    </lineage>
</organism>
<dbReference type="AlphaFoldDB" id="A0A452IWV7"/>
<evidence type="ECO:0000256" key="3">
    <source>
        <dbReference type="SAM" id="Coils"/>
    </source>
</evidence>
<dbReference type="GO" id="GO:0007166">
    <property type="term" value="P:cell surface receptor signaling pathway"/>
    <property type="evidence" value="ECO:0007669"/>
    <property type="project" value="InterPro"/>
</dbReference>
<name>A0A452IWV7_9SAUR</name>
<protein>
    <recommendedName>
        <fullName evidence="4">Protein kinase domain-containing protein</fullName>
    </recommendedName>
</protein>
<dbReference type="InterPro" id="IPR059179">
    <property type="entry name" value="MLKL-like_MCAfunc"/>
</dbReference>
<evidence type="ECO:0000313" key="5">
    <source>
        <dbReference type="Ensembl" id="ENSGAGP00000032400.1"/>
    </source>
</evidence>
<dbReference type="PANTHER" id="PTHR44329">
    <property type="entry name" value="SERINE/THREONINE-PROTEIN KINASE TNNI3K-RELATED"/>
    <property type="match status" value="1"/>
</dbReference>
<dbReference type="Gene3D" id="1.20.930.20">
    <property type="entry name" value="Adaptor protein Cbl, N-terminal domain"/>
    <property type="match status" value="1"/>
</dbReference>
<dbReference type="Gene3D" id="3.30.200.20">
    <property type="entry name" value="Phosphorylase Kinase, domain 1"/>
    <property type="match status" value="1"/>
</dbReference>
<feature type="coiled-coil region" evidence="3">
    <location>
        <begin position="54"/>
        <end position="81"/>
    </location>
</feature>
<dbReference type="InterPro" id="IPR001245">
    <property type="entry name" value="Ser-Thr/Tyr_kinase_cat_dom"/>
</dbReference>
<evidence type="ECO:0000259" key="4">
    <source>
        <dbReference type="PROSITE" id="PS50011"/>
    </source>
</evidence>
<dbReference type="PROSITE" id="PS50011">
    <property type="entry name" value="PROTEIN_KINASE_DOM"/>
    <property type="match status" value="1"/>
</dbReference>
<sequence>MEVVEKVLSVAHIIYAQCEQVKCCKHQCRRLVYRVHILLRPVEVLRAQPPKQISSQVEETLQQLLETLEKAQELVKKYSQTNWLQKFLKASDVVEVFARVNERLGDAAQGLSLLLQAEHKQSFLETFQRDTCSREDSQDTKDDKALWEELLTRSAETKDAVDNVHKDVRHVGTKVEDVGSRVEEVRQMMQKLQDAVMKKDNAVPREEITEIRMEDLTKTSWTLLMESKSHTLYKGEFYKYPVAIKVFKNPVITSTEKVREIFRKEIETMKKFESPNILRMYGICIDERGSSPCFSIVMEYCEKGTLRDVLTRKPQLPWETRIRMALDAARGLYRLHQTGEKSKLHGCINSSKFLVAKGYCVKLSGFELSKTESSIKRSCRKKLTDVPASAYISPLGLASLSHKYDVPSEIYSFGIVLWEIATSKIPFEGCSSQEIYQKVYEQRYQAPVGEDCPSHLRDVINQCRAFEPLQRPSAEEIVDSLIAIYGKINTAS</sequence>
<dbReference type="Pfam" id="PF07714">
    <property type="entry name" value="PK_Tyr_Ser-Thr"/>
    <property type="match status" value="1"/>
</dbReference>
<dbReference type="Proteomes" id="UP000291020">
    <property type="component" value="Unassembled WGS sequence"/>
</dbReference>
<evidence type="ECO:0000256" key="1">
    <source>
        <dbReference type="ARBA" id="ARBA00022741"/>
    </source>
</evidence>
<proteinExistence type="predicted"/>
<feature type="coiled-coil region" evidence="3">
    <location>
        <begin position="175"/>
        <end position="202"/>
    </location>
</feature>
<dbReference type="GO" id="GO:0004672">
    <property type="term" value="F:protein kinase activity"/>
    <property type="evidence" value="ECO:0007669"/>
    <property type="project" value="InterPro"/>
</dbReference>
<dbReference type="GO" id="GO:0097527">
    <property type="term" value="P:necroptotic signaling pathway"/>
    <property type="evidence" value="ECO:0007669"/>
    <property type="project" value="TreeGrafter"/>
</dbReference>
<feature type="domain" description="Protein kinase" evidence="4">
    <location>
        <begin position="210"/>
        <end position="484"/>
    </location>
</feature>
<accession>A0A452IWV7</accession>
<dbReference type="PANTHER" id="PTHR44329:SF298">
    <property type="entry name" value="MIXED LINEAGE KINASE DOMAIN-LIKE PROTEIN"/>
    <property type="match status" value="1"/>
</dbReference>
<dbReference type="Gene3D" id="1.10.510.10">
    <property type="entry name" value="Transferase(Phosphotransferase) domain 1"/>
    <property type="match status" value="1"/>
</dbReference>
<dbReference type="InterPro" id="IPR054000">
    <property type="entry name" value="MLKL_N"/>
</dbReference>
<keyword evidence="6" id="KW-1185">Reference proteome</keyword>
<dbReference type="InterPro" id="IPR036537">
    <property type="entry name" value="Adaptor_Cbl_N_dom_sf"/>
</dbReference>
<dbReference type="Ensembl" id="ENSGAGT00000036732.1">
    <property type="protein sequence ID" value="ENSGAGP00000032400.1"/>
    <property type="gene ID" value="ENSGAGG00000023180.1"/>
</dbReference>
<dbReference type="InterPro" id="IPR011009">
    <property type="entry name" value="Kinase-like_dom_sf"/>
</dbReference>
<keyword evidence="1" id="KW-0547">Nucleotide-binding</keyword>
<dbReference type="STRING" id="38772.ENSGAGP00000032400"/>
<evidence type="ECO:0000313" key="6">
    <source>
        <dbReference type="Proteomes" id="UP000291020"/>
    </source>
</evidence>
<dbReference type="InterPro" id="IPR051681">
    <property type="entry name" value="Ser/Thr_Kinases-Pseudokinases"/>
</dbReference>
<reference evidence="5" key="3">
    <citation type="submission" date="2025-09" db="UniProtKB">
        <authorList>
            <consortium name="Ensembl"/>
        </authorList>
    </citation>
    <scope>IDENTIFICATION</scope>
</reference>
<dbReference type="FunFam" id="3.30.200.20:FF:000437">
    <property type="entry name" value="Mixed lineage kinase domain-like pseudokinase"/>
    <property type="match status" value="1"/>
</dbReference>
<reference evidence="6" key="1">
    <citation type="journal article" date="2017" name="PLoS ONE">
        <title>The Agassiz's desert tortoise genome provides a resource for the conservation of a threatened species.</title>
        <authorList>
            <person name="Tollis M."/>
            <person name="DeNardo D.F."/>
            <person name="Cornelius J.A."/>
            <person name="Dolby G.A."/>
            <person name="Edwards T."/>
            <person name="Henen B.T."/>
            <person name="Karl A.E."/>
            <person name="Murphy R.W."/>
            <person name="Kusumi K."/>
        </authorList>
    </citation>
    <scope>NUCLEOTIDE SEQUENCE [LARGE SCALE GENOMIC DNA]</scope>
</reference>
<dbReference type="InterPro" id="IPR000719">
    <property type="entry name" value="Prot_kinase_dom"/>
</dbReference>
<keyword evidence="3" id="KW-0175">Coiled coil</keyword>
<dbReference type="Pfam" id="PF22215">
    <property type="entry name" value="MLKL_N"/>
    <property type="match status" value="1"/>
</dbReference>
<evidence type="ECO:0000256" key="2">
    <source>
        <dbReference type="ARBA" id="ARBA00022840"/>
    </source>
</evidence>